<dbReference type="InterPro" id="IPR022454">
    <property type="entry name" value="CHP03883_F420-assoc"/>
</dbReference>
<dbReference type="NCBIfam" id="TIGR03883">
    <property type="entry name" value="DUF2342_F420"/>
    <property type="match status" value="1"/>
</dbReference>
<accession>A0ABX3STW6</accession>
<dbReference type="InterPro" id="IPR042271">
    <property type="entry name" value="Zinicin_2_N"/>
</dbReference>
<dbReference type="GO" id="GO:0016787">
    <property type="term" value="F:hydrolase activity"/>
    <property type="evidence" value="ECO:0007669"/>
    <property type="project" value="UniProtKB-KW"/>
</dbReference>
<name>A0ABX3STW6_MYCMA</name>
<dbReference type="SUPFAM" id="SSF55486">
    <property type="entry name" value="Metalloproteases ('zincins'), catalytic domain"/>
    <property type="match status" value="1"/>
</dbReference>
<gene>
    <name evidence="1" type="ORF">BST29_08255</name>
</gene>
<dbReference type="Gene3D" id="1.20.150.30">
    <property type="entry name" value="Zincin-like metallopeptidase, N-terminal domain"/>
    <property type="match status" value="1"/>
</dbReference>
<dbReference type="NCBIfam" id="TIGR03624">
    <property type="entry name" value="putative hydrolase"/>
    <property type="match status" value="1"/>
</dbReference>
<dbReference type="PANTHER" id="PTHR39420">
    <property type="match status" value="1"/>
</dbReference>
<dbReference type="Proteomes" id="UP000243140">
    <property type="component" value="Unassembled WGS sequence"/>
</dbReference>
<keyword evidence="2" id="KW-1185">Reference proteome</keyword>
<comment type="caution">
    <text evidence="1">The sequence shown here is derived from an EMBL/GenBank/DDBJ whole genome shotgun (WGS) entry which is preliminary data.</text>
</comment>
<proteinExistence type="predicted"/>
<dbReference type="Pfam" id="PF10103">
    <property type="entry name" value="Zincin_2"/>
    <property type="match status" value="1"/>
</dbReference>
<protein>
    <submittedName>
        <fullName evidence="1">Hydrolase</fullName>
    </submittedName>
</protein>
<evidence type="ECO:0000313" key="2">
    <source>
        <dbReference type="Proteomes" id="UP000243140"/>
    </source>
</evidence>
<evidence type="ECO:0000313" key="1">
    <source>
        <dbReference type="EMBL" id="ORA83964.1"/>
    </source>
</evidence>
<dbReference type="EMBL" id="MVHV01000006">
    <property type="protein sequence ID" value="ORA83964.1"/>
    <property type="molecule type" value="Genomic_DNA"/>
</dbReference>
<organism evidence="1 2">
    <name type="scientific">Mycobacterium malmoense</name>
    <dbReference type="NCBI Taxonomy" id="1780"/>
    <lineage>
        <taxon>Bacteria</taxon>
        <taxon>Bacillati</taxon>
        <taxon>Actinomycetota</taxon>
        <taxon>Actinomycetes</taxon>
        <taxon>Mycobacteriales</taxon>
        <taxon>Mycobacteriaceae</taxon>
        <taxon>Mycobacterium</taxon>
    </lineage>
</organism>
<keyword evidence="1" id="KW-0378">Hydrolase</keyword>
<reference evidence="1 2" key="1">
    <citation type="submission" date="2017-02" db="EMBL/GenBank/DDBJ databases">
        <title>The new phylogeny of genus Mycobacterium.</title>
        <authorList>
            <person name="Tortoli E."/>
            <person name="Trovato A."/>
            <person name="Cirillo D.M."/>
        </authorList>
    </citation>
    <scope>NUCLEOTIDE SEQUENCE [LARGE SCALE GENOMIC DNA]</scope>
    <source>
        <strain evidence="1 2">IP1130001</strain>
    </source>
</reference>
<dbReference type="RefSeq" id="WP_071513045.1">
    <property type="nucleotide sequence ID" value="NZ_CP060015.1"/>
</dbReference>
<dbReference type="InterPro" id="IPR018766">
    <property type="entry name" value="Zinicin_2"/>
</dbReference>
<sequence>MTPSSDLTLGTAVDWRFAATVGQRLARPGPPSSDYTRRQVIDELTSAAAKAEPPVRDVTGLVTDGFDKGFGREGDVPSARIVDRTEWIGAAAESMRVMTNGGEKPRGFLTGRLTGAQTGAVLAFVSSGILGQYDPFAAAQEGCLLLVYPNVIAVERQLRVAPSDFRLWVCLHEVTHRVQFTANRWLSDYMSRALGLLTQDVGEDFGQVVSRLADFVRDRGSGASDGGPGGILGLVRAVQSEPQREALDRLLVLGTLLEGHADHVMDAVGPMVVPSVATIRRRFDERRHRKQPPLQRLLRALLGLDAKLSQYTRGKAFVDHVVGRVGMARFNAVWSGPETLPLPAEIENPQRWIDRVL</sequence>
<dbReference type="PANTHER" id="PTHR39420:SF1">
    <property type="entry name" value="HYDROLASE"/>
    <property type="match status" value="1"/>
</dbReference>